<evidence type="ECO:0000256" key="2">
    <source>
        <dbReference type="ARBA" id="ARBA00022771"/>
    </source>
</evidence>
<dbReference type="InterPro" id="IPR002893">
    <property type="entry name" value="Znf_MYND"/>
</dbReference>
<keyword evidence="5" id="KW-0812">Transmembrane</keyword>
<sequence>MHTCVLCDATVASTPVTCPRCKKLSYCSTKCQSSHVPFHIFDCKAKGPIDTAYYLARACYADEIPQHRQTRIDYGFERVVRAHGHHGEVMLCGLYRGLLAFMEIEIEPEKLAQWRVEGRLVEHINAQFATLPRDHRGGYYAWFLENQHILDRTLSSSQGVQQAAANQRLQAAWVFVVGPSKRDSAKTIRKRVAAFSPLDQACFSLYINLLSDWRYGPSMEGWIIFGFVATTSATSETELHRGYRELIGRCTFQEFCGACNARTIPALFDRHGIATPDSRYFRDIMSFAGGVRSSWFLKQYVEQRAGLGTVPGSIVPIPITAVYDFGYINCRAFREVRMLDDLYAALFRNPDVDPIALFEACQKDIVLDYLIASGFDNFRHHFGDRPTRSEYSRLLKISPSPTDRVTTALRVLSQSDSLRWISLLTGAIVLSLAVVLVRMHV</sequence>
<dbReference type="Pfam" id="PF01753">
    <property type="entry name" value="zf-MYND"/>
    <property type="match status" value="1"/>
</dbReference>
<dbReference type="OrthoDB" id="4851849at2759"/>
<keyword evidence="5" id="KW-0472">Membrane</keyword>
<dbReference type="SUPFAM" id="SSF144232">
    <property type="entry name" value="HIT/MYND zinc finger-like"/>
    <property type="match status" value="1"/>
</dbReference>
<gene>
    <name evidence="7" type="ORF">OH76DRAFT_1413179</name>
</gene>
<evidence type="ECO:0000256" key="3">
    <source>
        <dbReference type="ARBA" id="ARBA00022833"/>
    </source>
</evidence>
<dbReference type="AlphaFoldDB" id="A0A371CIL2"/>
<dbReference type="STRING" id="139420.A0A371CIL2"/>
<evidence type="ECO:0000313" key="7">
    <source>
        <dbReference type="EMBL" id="RDX40113.1"/>
    </source>
</evidence>
<protein>
    <recommendedName>
        <fullName evidence="6">MYND-type domain-containing protein</fullName>
    </recommendedName>
</protein>
<dbReference type="GO" id="GO:0008270">
    <property type="term" value="F:zinc ion binding"/>
    <property type="evidence" value="ECO:0007669"/>
    <property type="project" value="UniProtKB-KW"/>
</dbReference>
<evidence type="ECO:0000256" key="4">
    <source>
        <dbReference type="PROSITE-ProRule" id="PRU00134"/>
    </source>
</evidence>
<dbReference type="EMBL" id="KZ857586">
    <property type="protein sequence ID" value="RDX40113.1"/>
    <property type="molecule type" value="Genomic_DNA"/>
</dbReference>
<feature type="domain" description="MYND-type" evidence="6">
    <location>
        <begin position="4"/>
        <end position="43"/>
    </location>
</feature>
<keyword evidence="8" id="KW-1185">Reference proteome</keyword>
<dbReference type="Proteomes" id="UP000256964">
    <property type="component" value="Unassembled WGS sequence"/>
</dbReference>
<accession>A0A371CIL2</accession>
<evidence type="ECO:0000256" key="1">
    <source>
        <dbReference type="ARBA" id="ARBA00022723"/>
    </source>
</evidence>
<evidence type="ECO:0000313" key="8">
    <source>
        <dbReference type="Proteomes" id="UP000256964"/>
    </source>
</evidence>
<dbReference type="Gene3D" id="6.10.140.2220">
    <property type="match status" value="1"/>
</dbReference>
<feature type="transmembrane region" description="Helical" evidence="5">
    <location>
        <begin position="418"/>
        <end position="437"/>
    </location>
</feature>
<organism evidence="7 8">
    <name type="scientific">Lentinus brumalis</name>
    <dbReference type="NCBI Taxonomy" id="2498619"/>
    <lineage>
        <taxon>Eukaryota</taxon>
        <taxon>Fungi</taxon>
        <taxon>Dikarya</taxon>
        <taxon>Basidiomycota</taxon>
        <taxon>Agaricomycotina</taxon>
        <taxon>Agaricomycetes</taxon>
        <taxon>Polyporales</taxon>
        <taxon>Polyporaceae</taxon>
        <taxon>Lentinus</taxon>
    </lineage>
</organism>
<dbReference type="PROSITE" id="PS50865">
    <property type="entry name" value="ZF_MYND_2"/>
    <property type="match status" value="1"/>
</dbReference>
<keyword evidence="1" id="KW-0479">Metal-binding</keyword>
<keyword evidence="5" id="KW-1133">Transmembrane helix</keyword>
<name>A0A371CIL2_9APHY</name>
<keyword evidence="3" id="KW-0862">Zinc</keyword>
<proteinExistence type="predicted"/>
<reference evidence="7 8" key="1">
    <citation type="journal article" date="2018" name="Biotechnol. Biofuels">
        <title>Integrative visual omics of the white-rot fungus Polyporus brumalis exposes the biotechnological potential of its oxidative enzymes for delignifying raw plant biomass.</title>
        <authorList>
            <person name="Miyauchi S."/>
            <person name="Rancon A."/>
            <person name="Drula E."/>
            <person name="Hage H."/>
            <person name="Chaduli D."/>
            <person name="Favel A."/>
            <person name="Grisel S."/>
            <person name="Henrissat B."/>
            <person name="Herpoel-Gimbert I."/>
            <person name="Ruiz-Duenas F.J."/>
            <person name="Chevret D."/>
            <person name="Hainaut M."/>
            <person name="Lin J."/>
            <person name="Wang M."/>
            <person name="Pangilinan J."/>
            <person name="Lipzen A."/>
            <person name="Lesage-Meessen L."/>
            <person name="Navarro D."/>
            <person name="Riley R."/>
            <person name="Grigoriev I.V."/>
            <person name="Zhou S."/>
            <person name="Raouche S."/>
            <person name="Rosso M.N."/>
        </authorList>
    </citation>
    <scope>NUCLEOTIDE SEQUENCE [LARGE SCALE GENOMIC DNA]</scope>
    <source>
        <strain evidence="7 8">BRFM 1820</strain>
    </source>
</reference>
<evidence type="ECO:0000256" key="5">
    <source>
        <dbReference type="SAM" id="Phobius"/>
    </source>
</evidence>
<keyword evidence="2 4" id="KW-0863">Zinc-finger</keyword>
<evidence type="ECO:0000259" key="6">
    <source>
        <dbReference type="PROSITE" id="PS50865"/>
    </source>
</evidence>